<dbReference type="EMBL" id="AP018823">
    <property type="protein sequence ID" value="BBF85230.1"/>
    <property type="molecule type" value="Genomic_DNA"/>
</dbReference>
<organism evidence="1 2">
    <name type="scientific">Aquitalea magnusonii</name>
    <dbReference type="NCBI Taxonomy" id="332411"/>
    <lineage>
        <taxon>Bacteria</taxon>
        <taxon>Pseudomonadati</taxon>
        <taxon>Pseudomonadota</taxon>
        <taxon>Betaproteobacteria</taxon>
        <taxon>Neisseriales</taxon>
        <taxon>Chromobacteriaceae</taxon>
        <taxon>Aquitalea</taxon>
    </lineage>
</organism>
<dbReference type="PANTHER" id="PTHR38785:SF1">
    <property type="entry name" value="HOMOLOG OF VIRK"/>
    <property type="match status" value="1"/>
</dbReference>
<keyword evidence="2" id="KW-1185">Reference proteome</keyword>
<dbReference type="Pfam" id="PF04393">
    <property type="entry name" value="DUF535"/>
    <property type="match status" value="1"/>
</dbReference>
<dbReference type="PANTHER" id="PTHR38785">
    <property type="entry name" value="HOMOLOG OF VIRK"/>
    <property type="match status" value="1"/>
</dbReference>
<dbReference type="RefSeq" id="WP_167467062.1">
    <property type="nucleotide sequence ID" value="NZ_AP018823.1"/>
</dbReference>
<protein>
    <submittedName>
        <fullName evidence="1">Virulence factor VirK</fullName>
    </submittedName>
</protein>
<evidence type="ECO:0000313" key="2">
    <source>
        <dbReference type="Proteomes" id="UP000198290"/>
    </source>
</evidence>
<reference evidence="2" key="3">
    <citation type="journal article" date="2017" name="Plant Physiol. Biochem.">
        <title>Differential oxidative and antioxidative response of duckweed Lemna minor toward plant growth promoting/inhibiting bacteria.</title>
        <authorList>
            <person name="Ishizawa H."/>
            <person name="Kuroda M."/>
            <person name="Morikawa M."/>
            <person name="Ike M."/>
        </authorList>
    </citation>
    <scope>NUCLEOTIDE SEQUENCE [LARGE SCALE GENOMIC DNA]</scope>
    <source>
        <strain evidence="2">H3</strain>
    </source>
</reference>
<name>A0A3G9GBH0_9NEIS</name>
<gene>
    <name evidence="1" type="ORF">DLM_1611</name>
</gene>
<dbReference type="GO" id="GO:0006974">
    <property type="term" value="P:DNA damage response"/>
    <property type="evidence" value="ECO:0007669"/>
    <property type="project" value="TreeGrafter"/>
</dbReference>
<accession>A0A3G9GBH0</accession>
<dbReference type="KEGG" id="amah:DLM_1611"/>
<reference evidence="2" key="1">
    <citation type="journal article" date="2017" name="Biotechnol. Biofuels">
        <title>Evaluation of environmental bacterial communities as a factor affecting the growth of duckweed Lemna minor.</title>
        <authorList>
            <person name="Ishizawa H."/>
            <person name="Kuroda M."/>
            <person name="Morikawa M."/>
            <person name="Ike M."/>
        </authorList>
    </citation>
    <scope>NUCLEOTIDE SEQUENCE [LARGE SCALE GENOMIC DNA]</scope>
    <source>
        <strain evidence="2">H3</strain>
    </source>
</reference>
<evidence type="ECO:0000313" key="1">
    <source>
        <dbReference type="EMBL" id="BBF85230.1"/>
    </source>
</evidence>
<dbReference type="InterPro" id="IPR007488">
    <property type="entry name" value="DUF535"/>
</dbReference>
<reference evidence="1 2" key="2">
    <citation type="journal article" date="2017" name="Genome Announc.">
        <title>Draft genome sequence of Aquitalea magnusonii strain H3, a plant growth-promoting bacterium of duckweed Lemna minor.</title>
        <authorList>
            <person name="Ishizawa H."/>
            <person name="Kuroda M."/>
            <person name="Ike M."/>
        </authorList>
    </citation>
    <scope>NUCLEOTIDE SEQUENCE [LARGE SCALE GENOMIC DNA]</scope>
    <source>
        <strain evidence="1 2">H3</strain>
    </source>
</reference>
<proteinExistence type="predicted"/>
<dbReference type="AlphaFoldDB" id="A0A3G9GBH0"/>
<dbReference type="Proteomes" id="UP000198290">
    <property type="component" value="Chromosome"/>
</dbReference>
<sequence length="349" mass="39708">MLSTLWNATYLYGHDRNKICLLRRTKFLLRALIQLPHSAQWFRFLQEQPELAAALPQQRQWLHKLQRPYLCADYDSHNKLQLLHQHFSLFLERLPAALRSSLLQNQVLRMASIAGKSGMRYHIKLSLTQTMDKEGELMLTLEEESSRYHLATLAFSFGTDQEKMARIYIGCLQGPRHQGGREHFRAVTKDLHGLMPKVLLMKALYALARPMGIDTVLAVSNRSHVHQAAWHRYTAIQADYDAFWMMLGGCRLNDRHFQLKTSGIERPLADIPANKRAQYQRRRELEHSIAQQFTAFWPAAQEVNSAQAANCSIPAGSAASGADCADLCSNSRPLSPQTSPGHEVVLRLA</sequence>